<keyword evidence="7" id="KW-1185">Reference proteome</keyword>
<dbReference type="CDD" id="cd03801">
    <property type="entry name" value="GT4_PimA-like"/>
    <property type="match status" value="1"/>
</dbReference>
<evidence type="ECO:0008006" key="8">
    <source>
        <dbReference type="Google" id="ProtNLM"/>
    </source>
</evidence>
<dbReference type="Gene3D" id="3.40.50.2000">
    <property type="entry name" value="Glycogen Phosphorylase B"/>
    <property type="match status" value="2"/>
</dbReference>
<keyword evidence="1" id="KW-0328">Glycosyltransferase</keyword>
<evidence type="ECO:0000259" key="5">
    <source>
        <dbReference type="Pfam" id="PF13439"/>
    </source>
</evidence>
<dbReference type="Pfam" id="PF00534">
    <property type="entry name" value="Glycos_transf_1"/>
    <property type="match status" value="1"/>
</dbReference>
<reference evidence="7" key="1">
    <citation type="journal article" date="2019" name="Int. J. Syst. Evol. Microbiol.">
        <title>The Global Catalogue of Microorganisms (GCM) 10K type strain sequencing project: providing services to taxonomists for standard genome sequencing and annotation.</title>
        <authorList>
            <consortium name="The Broad Institute Genomics Platform"/>
            <consortium name="The Broad Institute Genome Sequencing Center for Infectious Disease"/>
            <person name="Wu L."/>
            <person name="Ma J."/>
        </authorList>
    </citation>
    <scope>NUCLEOTIDE SEQUENCE [LARGE SCALE GENOMIC DNA]</scope>
    <source>
        <strain evidence="7">JCM 18459</strain>
    </source>
</reference>
<feature type="domain" description="Glycosyl transferase family 1" evidence="4">
    <location>
        <begin position="210"/>
        <end position="346"/>
    </location>
</feature>
<dbReference type="Pfam" id="PF13439">
    <property type="entry name" value="Glyco_transf_4"/>
    <property type="match status" value="1"/>
</dbReference>
<evidence type="ECO:0000259" key="4">
    <source>
        <dbReference type="Pfam" id="PF00534"/>
    </source>
</evidence>
<evidence type="ECO:0000313" key="6">
    <source>
        <dbReference type="EMBL" id="GAA5141491.1"/>
    </source>
</evidence>
<proteinExistence type="predicted"/>
<dbReference type="EMBL" id="BAABKG010000001">
    <property type="protein sequence ID" value="GAA5141491.1"/>
    <property type="molecule type" value="Genomic_DNA"/>
</dbReference>
<feature type="region of interest" description="Disordered" evidence="3">
    <location>
        <begin position="1"/>
        <end position="20"/>
    </location>
</feature>
<dbReference type="InterPro" id="IPR028098">
    <property type="entry name" value="Glyco_trans_4-like_N"/>
</dbReference>
<sequence length="389" mass="41746">MILMTSPTSPTSPDPNPDRPRVLMVTQRFLPEMGGTETHVAEVASRLAAAGEFDVTVLATDRSGALDRSETRDGYRVLRRRSWPAERDYYLSPGVAADVARGRWDLVHVQGVHTFVPPVAMAAARASRTPYVVTFHSGGHSSPARRDARRLQWRALTPMLRRAEHLIAVSRFERAHFAGATGIDETRFSVVPNGGALPLLPEAVSPRPGRIVSAGRLEHYKGHHRAIQALPLVRQVVPEADLLILGSGDYEPALRSMAARLGVEDAVTIRHLPPHDRSAMARELATAGVMAALSSYEAHPVGVMEAVTVGLPVVGLDVAGTGDLVADGLVTGVPADASALAVADALVDALRATAARPGPHERRAVDLPTWETTAEGVAAVYRRVLRGRR</sequence>
<dbReference type="InterPro" id="IPR001296">
    <property type="entry name" value="Glyco_trans_1"/>
</dbReference>
<dbReference type="SUPFAM" id="SSF53756">
    <property type="entry name" value="UDP-Glycosyltransferase/glycogen phosphorylase"/>
    <property type="match status" value="1"/>
</dbReference>
<organism evidence="6 7">
    <name type="scientific">Nocardioides marinquilinus</name>
    <dbReference type="NCBI Taxonomy" id="1210400"/>
    <lineage>
        <taxon>Bacteria</taxon>
        <taxon>Bacillati</taxon>
        <taxon>Actinomycetota</taxon>
        <taxon>Actinomycetes</taxon>
        <taxon>Propionibacteriales</taxon>
        <taxon>Nocardioidaceae</taxon>
        <taxon>Nocardioides</taxon>
    </lineage>
</organism>
<feature type="domain" description="Glycosyltransferase subfamily 4-like N-terminal" evidence="5">
    <location>
        <begin position="33"/>
        <end position="194"/>
    </location>
</feature>
<keyword evidence="2" id="KW-0808">Transferase</keyword>
<evidence type="ECO:0000313" key="7">
    <source>
        <dbReference type="Proteomes" id="UP001500221"/>
    </source>
</evidence>
<evidence type="ECO:0000256" key="3">
    <source>
        <dbReference type="SAM" id="MobiDB-lite"/>
    </source>
</evidence>
<accession>A0ABP9P685</accession>
<evidence type="ECO:0000256" key="2">
    <source>
        <dbReference type="ARBA" id="ARBA00022679"/>
    </source>
</evidence>
<dbReference type="Proteomes" id="UP001500221">
    <property type="component" value="Unassembled WGS sequence"/>
</dbReference>
<dbReference type="PANTHER" id="PTHR45947:SF3">
    <property type="entry name" value="SULFOQUINOVOSYL TRANSFERASE SQD2"/>
    <property type="match status" value="1"/>
</dbReference>
<evidence type="ECO:0000256" key="1">
    <source>
        <dbReference type="ARBA" id="ARBA00022676"/>
    </source>
</evidence>
<gene>
    <name evidence="6" type="ORF">GCM10023340_03300</name>
</gene>
<dbReference type="InterPro" id="IPR050194">
    <property type="entry name" value="Glycosyltransferase_grp1"/>
</dbReference>
<protein>
    <recommendedName>
        <fullName evidence="8">Glycosyltransferase family 1 protein</fullName>
    </recommendedName>
</protein>
<dbReference type="PANTHER" id="PTHR45947">
    <property type="entry name" value="SULFOQUINOVOSYL TRANSFERASE SQD2"/>
    <property type="match status" value="1"/>
</dbReference>
<name>A0ABP9P685_9ACTN</name>
<comment type="caution">
    <text evidence="6">The sequence shown here is derived from an EMBL/GenBank/DDBJ whole genome shotgun (WGS) entry which is preliminary data.</text>
</comment>